<accession>A0A8T1UX11</accession>
<feature type="coiled-coil region" evidence="1">
    <location>
        <begin position="63"/>
        <end position="103"/>
    </location>
</feature>
<proteinExistence type="predicted"/>
<evidence type="ECO:0000313" key="4">
    <source>
        <dbReference type="Proteomes" id="UP000688947"/>
    </source>
</evidence>
<comment type="caution">
    <text evidence="3">The sequence shown here is derived from an EMBL/GenBank/DDBJ whole genome shotgun (WGS) entry which is preliminary data.</text>
</comment>
<protein>
    <recommendedName>
        <fullName evidence="5">Transmembrane protein</fullName>
    </recommendedName>
</protein>
<evidence type="ECO:0000256" key="1">
    <source>
        <dbReference type="SAM" id="Coils"/>
    </source>
</evidence>
<dbReference type="Pfam" id="PF15938">
    <property type="entry name" value="DUF4750"/>
    <property type="match status" value="1"/>
</dbReference>
<dbReference type="EMBL" id="JAENGZ010000085">
    <property type="protein sequence ID" value="KAG6969883.1"/>
    <property type="molecule type" value="Genomic_DNA"/>
</dbReference>
<organism evidence="3 4">
    <name type="scientific">Phytophthora cactorum</name>
    <dbReference type="NCBI Taxonomy" id="29920"/>
    <lineage>
        <taxon>Eukaryota</taxon>
        <taxon>Sar</taxon>
        <taxon>Stramenopiles</taxon>
        <taxon>Oomycota</taxon>
        <taxon>Peronosporomycetes</taxon>
        <taxon>Peronosporales</taxon>
        <taxon>Peronosporaceae</taxon>
        <taxon>Phytophthora</taxon>
    </lineage>
</organism>
<reference evidence="3" key="1">
    <citation type="submission" date="2021-01" db="EMBL/GenBank/DDBJ databases">
        <title>Phytophthora aleatoria, a newly-described species from Pinus radiata is distinct from Phytophthora cactorum isolates based on comparative genomics.</title>
        <authorList>
            <person name="Mcdougal R."/>
            <person name="Panda P."/>
            <person name="Williams N."/>
            <person name="Studholme D.J."/>
        </authorList>
    </citation>
    <scope>NUCLEOTIDE SEQUENCE</scope>
    <source>
        <strain evidence="3">NZFS 3830</strain>
    </source>
</reference>
<dbReference type="VEuPathDB" id="FungiDB:PC110_g3576"/>
<name>A0A8T1UX11_9STRA</name>
<gene>
    <name evidence="3" type="ORF">JG687_00002930</name>
</gene>
<dbReference type="AlphaFoldDB" id="A0A8T1UX11"/>
<sequence>MTGLLLHSRTFQRTLATMEHQDNVARLISEMPRVRSPRRRTIEIQEAPHAAPVFKPLAKPLVFRKTKRELEREQQQAQALQQLERMQSKKRRMEETRESINRARPKCAHMGLEELVVTGAYVLGAVCIVLLTLTISWLVVWKCVLAKMPFIQELFDLKPKKPSAHEEKSISFQDRYQAYKRKRHATRIS</sequence>
<keyword evidence="2" id="KW-1133">Transmembrane helix</keyword>
<dbReference type="Proteomes" id="UP000688947">
    <property type="component" value="Unassembled WGS sequence"/>
</dbReference>
<evidence type="ECO:0008006" key="5">
    <source>
        <dbReference type="Google" id="ProtNLM"/>
    </source>
</evidence>
<dbReference type="OrthoDB" id="25586at2759"/>
<evidence type="ECO:0000256" key="2">
    <source>
        <dbReference type="SAM" id="Phobius"/>
    </source>
</evidence>
<evidence type="ECO:0000313" key="3">
    <source>
        <dbReference type="EMBL" id="KAG6969883.1"/>
    </source>
</evidence>
<dbReference type="InterPro" id="IPR031851">
    <property type="entry name" value="DUF4750"/>
</dbReference>
<keyword evidence="2" id="KW-0472">Membrane</keyword>
<keyword evidence="2" id="KW-0812">Transmembrane</keyword>
<keyword evidence="1" id="KW-0175">Coiled coil</keyword>
<feature type="transmembrane region" description="Helical" evidence="2">
    <location>
        <begin position="120"/>
        <end position="141"/>
    </location>
</feature>